<dbReference type="SUPFAM" id="SSF109755">
    <property type="entry name" value="PhoU-like"/>
    <property type="match status" value="1"/>
</dbReference>
<name>A0A1M6WP42_9BACT</name>
<evidence type="ECO:0000313" key="11">
    <source>
        <dbReference type="Proteomes" id="UP000185812"/>
    </source>
</evidence>
<comment type="subcellular location">
    <subcellularLocation>
        <location evidence="1 8">Cytoplasm</location>
    </subcellularLocation>
</comment>
<dbReference type="PIRSF" id="PIRSF003107">
    <property type="entry name" value="PhoU"/>
    <property type="match status" value="1"/>
</dbReference>
<feature type="domain" description="PhoU" evidence="9">
    <location>
        <begin position="20"/>
        <end position="104"/>
    </location>
</feature>
<dbReference type="GO" id="GO:0045936">
    <property type="term" value="P:negative regulation of phosphate metabolic process"/>
    <property type="evidence" value="ECO:0007669"/>
    <property type="project" value="InterPro"/>
</dbReference>
<dbReference type="Proteomes" id="UP000185812">
    <property type="component" value="Unassembled WGS sequence"/>
</dbReference>
<keyword evidence="5 8" id="KW-0963">Cytoplasm</keyword>
<dbReference type="FunFam" id="1.20.58.220:FF:000004">
    <property type="entry name" value="Phosphate-specific transport system accessory protein PhoU"/>
    <property type="match status" value="1"/>
</dbReference>
<evidence type="ECO:0000259" key="9">
    <source>
        <dbReference type="Pfam" id="PF01895"/>
    </source>
</evidence>
<evidence type="ECO:0000256" key="2">
    <source>
        <dbReference type="ARBA" id="ARBA00008107"/>
    </source>
</evidence>
<evidence type="ECO:0000256" key="5">
    <source>
        <dbReference type="ARBA" id="ARBA00022490"/>
    </source>
</evidence>
<comment type="similarity">
    <text evidence="2 8">Belongs to the PhoU family.</text>
</comment>
<dbReference type="InterPro" id="IPR028366">
    <property type="entry name" value="PhoU"/>
</dbReference>
<keyword evidence="11" id="KW-1185">Reference proteome</keyword>
<dbReference type="InterPro" id="IPR038078">
    <property type="entry name" value="PhoU-like_sf"/>
</dbReference>
<keyword evidence="6 8" id="KW-0592">Phosphate transport</keyword>
<evidence type="ECO:0000313" key="10">
    <source>
        <dbReference type="EMBL" id="SHK95532.1"/>
    </source>
</evidence>
<dbReference type="InterPro" id="IPR026022">
    <property type="entry name" value="PhoU_dom"/>
</dbReference>
<keyword evidence="4 8" id="KW-0813">Transport</keyword>
<evidence type="ECO:0000256" key="1">
    <source>
        <dbReference type="ARBA" id="ARBA00004496"/>
    </source>
</evidence>
<dbReference type="Pfam" id="PF01895">
    <property type="entry name" value="PhoU"/>
    <property type="match status" value="2"/>
</dbReference>
<dbReference type="PANTHER" id="PTHR42930:SF3">
    <property type="entry name" value="PHOSPHATE-SPECIFIC TRANSPORT SYSTEM ACCESSORY PROTEIN PHOU"/>
    <property type="match status" value="1"/>
</dbReference>
<comment type="subunit">
    <text evidence="3 8">Homodimer.</text>
</comment>
<protein>
    <recommendedName>
        <fullName evidence="8">Phosphate-specific transport system accessory protein PhoU</fullName>
    </recommendedName>
</protein>
<dbReference type="AlphaFoldDB" id="A0A1M6WP42"/>
<dbReference type="EMBL" id="FRAU01000009">
    <property type="protein sequence ID" value="SHK95532.1"/>
    <property type="molecule type" value="Genomic_DNA"/>
</dbReference>
<dbReference type="GO" id="GO:0006817">
    <property type="term" value="P:phosphate ion transport"/>
    <property type="evidence" value="ECO:0007669"/>
    <property type="project" value="UniProtKB-KW"/>
</dbReference>
<feature type="domain" description="PhoU" evidence="9">
    <location>
        <begin position="121"/>
        <end position="206"/>
    </location>
</feature>
<accession>A0A1M6WP42</accession>
<evidence type="ECO:0000256" key="7">
    <source>
        <dbReference type="ARBA" id="ARBA00056181"/>
    </source>
</evidence>
<gene>
    <name evidence="10" type="ORF">SAMN04488087_2377</name>
</gene>
<dbReference type="GO" id="GO:0030643">
    <property type="term" value="P:intracellular phosphate ion homeostasis"/>
    <property type="evidence" value="ECO:0007669"/>
    <property type="project" value="InterPro"/>
</dbReference>
<evidence type="ECO:0000256" key="6">
    <source>
        <dbReference type="ARBA" id="ARBA00022592"/>
    </source>
</evidence>
<dbReference type="OrthoDB" id="9814256at2"/>
<dbReference type="Gene3D" id="1.20.58.220">
    <property type="entry name" value="Phosphate transport system protein phou homolog 2, domain 2"/>
    <property type="match status" value="2"/>
</dbReference>
<evidence type="ECO:0000256" key="8">
    <source>
        <dbReference type="PIRNR" id="PIRNR003107"/>
    </source>
</evidence>
<evidence type="ECO:0000256" key="3">
    <source>
        <dbReference type="ARBA" id="ARBA00011738"/>
    </source>
</evidence>
<dbReference type="RefSeq" id="WP_072716186.1">
    <property type="nucleotide sequence ID" value="NZ_FRAU01000009.1"/>
</dbReference>
<sequence length="232" mass="26806">MTVHRHIDDELLVLQRMLFEMADLVDEQLSSAIDALLRRDLALAERVRARDDEVDAYELKIDRQCERILALHHPVAAELRMIITAVKVNTDLERIGDHCKNLAKHTPHVVQAPEALAQTRIEEMADASRAMLRQVQEAFLKRDRLLARQVLAQDLQIDRLHRENFEQLVRFGQQHPEHLEAVAHLITASKALERISDHAKNIAESVVFLIEGVDIRHRKLREPQAQEGEQHR</sequence>
<organism evidence="10 11">
    <name type="scientific">Rhodothermus profundi</name>
    <dbReference type="NCBI Taxonomy" id="633813"/>
    <lineage>
        <taxon>Bacteria</taxon>
        <taxon>Pseudomonadati</taxon>
        <taxon>Rhodothermota</taxon>
        <taxon>Rhodothermia</taxon>
        <taxon>Rhodothermales</taxon>
        <taxon>Rhodothermaceae</taxon>
        <taxon>Rhodothermus</taxon>
    </lineage>
</organism>
<dbReference type="NCBIfam" id="TIGR02135">
    <property type="entry name" value="phoU_full"/>
    <property type="match status" value="1"/>
</dbReference>
<dbReference type="STRING" id="633813.SAMN04488087_2377"/>
<proteinExistence type="inferred from homology"/>
<dbReference type="GO" id="GO:0005737">
    <property type="term" value="C:cytoplasm"/>
    <property type="evidence" value="ECO:0007669"/>
    <property type="project" value="UniProtKB-SubCell"/>
</dbReference>
<evidence type="ECO:0000256" key="4">
    <source>
        <dbReference type="ARBA" id="ARBA00022448"/>
    </source>
</evidence>
<comment type="function">
    <text evidence="7 8">Plays a role in the regulation of phosphate uptake.</text>
</comment>
<reference evidence="11" key="1">
    <citation type="submission" date="2016-11" db="EMBL/GenBank/DDBJ databases">
        <authorList>
            <person name="Varghese N."/>
            <person name="Submissions S."/>
        </authorList>
    </citation>
    <scope>NUCLEOTIDE SEQUENCE [LARGE SCALE GENOMIC DNA]</scope>
    <source>
        <strain evidence="11">DSM 22212</strain>
    </source>
</reference>
<dbReference type="PANTHER" id="PTHR42930">
    <property type="entry name" value="PHOSPHATE-SPECIFIC TRANSPORT SYSTEM ACCESSORY PROTEIN PHOU"/>
    <property type="match status" value="1"/>
</dbReference>